<dbReference type="InParanoid" id="B0DGJ5"/>
<evidence type="ECO:0000313" key="1">
    <source>
        <dbReference type="EMBL" id="EDR06165.1"/>
    </source>
</evidence>
<name>B0DGJ5_LACBS</name>
<dbReference type="Proteomes" id="UP000001194">
    <property type="component" value="Unassembled WGS sequence"/>
</dbReference>
<dbReference type="STRING" id="486041.B0DGJ5"/>
<proteinExistence type="predicted"/>
<dbReference type="KEGG" id="lbc:LACBIDRAFT_300346"/>
<dbReference type="GeneID" id="6078617"/>
<evidence type="ECO:0000313" key="2">
    <source>
        <dbReference type="Proteomes" id="UP000001194"/>
    </source>
</evidence>
<gene>
    <name evidence="1" type="ORF">LACBIDRAFT_300346</name>
</gene>
<accession>B0DGJ5</accession>
<organism evidence="2">
    <name type="scientific">Laccaria bicolor (strain S238N-H82 / ATCC MYA-4686)</name>
    <name type="common">Bicoloured deceiver</name>
    <name type="synonym">Laccaria laccata var. bicolor</name>
    <dbReference type="NCBI Taxonomy" id="486041"/>
    <lineage>
        <taxon>Eukaryota</taxon>
        <taxon>Fungi</taxon>
        <taxon>Dikarya</taxon>
        <taxon>Basidiomycota</taxon>
        <taxon>Agaricomycotina</taxon>
        <taxon>Agaricomycetes</taxon>
        <taxon>Agaricomycetidae</taxon>
        <taxon>Agaricales</taxon>
        <taxon>Agaricineae</taxon>
        <taxon>Hydnangiaceae</taxon>
        <taxon>Laccaria</taxon>
    </lineage>
</organism>
<dbReference type="RefSeq" id="XP_001883026.1">
    <property type="nucleotide sequence ID" value="XM_001882991.1"/>
</dbReference>
<dbReference type="EMBL" id="DS547109">
    <property type="protein sequence ID" value="EDR06165.1"/>
    <property type="molecule type" value="Genomic_DNA"/>
</dbReference>
<reference evidence="1 2" key="1">
    <citation type="journal article" date="2008" name="Nature">
        <title>The genome of Laccaria bicolor provides insights into mycorrhizal symbiosis.</title>
        <authorList>
            <person name="Martin F."/>
            <person name="Aerts A."/>
            <person name="Ahren D."/>
            <person name="Brun A."/>
            <person name="Danchin E.G.J."/>
            <person name="Duchaussoy F."/>
            <person name="Gibon J."/>
            <person name="Kohler A."/>
            <person name="Lindquist E."/>
            <person name="Pereda V."/>
            <person name="Salamov A."/>
            <person name="Shapiro H.J."/>
            <person name="Wuyts J."/>
            <person name="Blaudez D."/>
            <person name="Buee M."/>
            <person name="Brokstein P."/>
            <person name="Canbaeck B."/>
            <person name="Cohen D."/>
            <person name="Courty P.E."/>
            <person name="Coutinho P.M."/>
            <person name="Delaruelle C."/>
            <person name="Detter J.C."/>
            <person name="Deveau A."/>
            <person name="DiFazio S."/>
            <person name="Duplessis S."/>
            <person name="Fraissinet-Tachet L."/>
            <person name="Lucic E."/>
            <person name="Frey-Klett P."/>
            <person name="Fourrey C."/>
            <person name="Feussner I."/>
            <person name="Gay G."/>
            <person name="Grimwood J."/>
            <person name="Hoegger P.J."/>
            <person name="Jain P."/>
            <person name="Kilaru S."/>
            <person name="Labbe J."/>
            <person name="Lin Y.C."/>
            <person name="Legue V."/>
            <person name="Le Tacon F."/>
            <person name="Marmeisse R."/>
            <person name="Melayah D."/>
            <person name="Montanini B."/>
            <person name="Muratet M."/>
            <person name="Nehls U."/>
            <person name="Niculita-Hirzel H."/>
            <person name="Oudot-Le Secq M.P."/>
            <person name="Peter M."/>
            <person name="Quesneville H."/>
            <person name="Rajashekar B."/>
            <person name="Reich M."/>
            <person name="Rouhier N."/>
            <person name="Schmutz J."/>
            <person name="Yin T."/>
            <person name="Chalot M."/>
            <person name="Henrissat B."/>
            <person name="Kuees U."/>
            <person name="Lucas S."/>
            <person name="Van de Peer Y."/>
            <person name="Podila G.K."/>
            <person name="Polle A."/>
            <person name="Pukkila P.J."/>
            <person name="Richardson P.M."/>
            <person name="Rouze P."/>
            <person name="Sanders I.R."/>
            <person name="Stajich J.E."/>
            <person name="Tunlid A."/>
            <person name="Tuskan G."/>
            <person name="Grigoriev I.V."/>
        </authorList>
    </citation>
    <scope>NUCLEOTIDE SEQUENCE [LARGE SCALE GENOMIC DNA]</scope>
    <source>
        <strain evidence="2">S238N-H82 / ATCC MYA-4686</strain>
    </source>
</reference>
<keyword evidence="2" id="KW-1185">Reference proteome</keyword>
<dbReference type="AlphaFoldDB" id="B0DGJ5"/>
<dbReference type="HOGENOM" id="CLU_2455118_0_0_1"/>
<protein>
    <submittedName>
        <fullName evidence="1">Predicted protein</fullName>
    </submittedName>
</protein>
<sequence>MSLAHHSAATKLGGGWRNVNQLTDPRSWLQKLLGINPPGKVIKGVRKLRDRTAGEGMRVVLSRGRDAGDVLSVDASGDVGSFGSMWPIL</sequence>
<dbReference type="OrthoDB" id="3042884at2759"/>